<dbReference type="Proteomes" id="UP001303046">
    <property type="component" value="Unassembled WGS sequence"/>
</dbReference>
<feature type="compositionally biased region" description="Basic and acidic residues" evidence="1">
    <location>
        <begin position="807"/>
        <end position="818"/>
    </location>
</feature>
<proteinExistence type="predicted"/>
<feature type="region of interest" description="Disordered" evidence="1">
    <location>
        <begin position="629"/>
        <end position="653"/>
    </location>
</feature>
<evidence type="ECO:0000313" key="3">
    <source>
        <dbReference type="Proteomes" id="UP001303046"/>
    </source>
</evidence>
<feature type="region of interest" description="Disordered" evidence="1">
    <location>
        <begin position="1"/>
        <end position="22"/>
    </location>
</feature>
<organism evidence="2 3">
    <name type="scientific">Necator americanus</name>
    <name type="common">Human hookworm</name>
    <dbReference type="NCBI Taxonomy" id="51031"/>
    <lineage>
        <taxon>Eukaryota</taxon>
        <taxon>Metazoa</taxon>
        <taxon>Ecdysozoa</taxon>
        <taxon>Nematoda</taxon>
        <taxon>Chromadorea</taxon>
        <taxon>Rhabditida</taxon>
        <taxon>Rhabditina</taxon>
        <taxon>Rhabditomorpha</taxon>
        <taxon>Strongyloidea</taxon>
        <taxon>Ancylostomatidae</taxon>
        <taxon>Bunostominae</taxon>
        <taxon>Necator</taxon>
    </lineage>
</organism>
<evidence type="ECO:0000313" key="2">
    <source>
        <dbReference type="EMBL" id="KAK6730269.1"/>
    </source>
</evidence>
<name>A0ABR1BV66_NECAM</name>
<feature type="compositionally biased region" description="Polar residues" evidence="1">
    <location>
        <begin position="719"/>
        <end position="737"/>
    </location>
</feature>
<reference evidence="2 3" key="1">
    <citation type="submission" date="2023-08" db="EMBL/GenBank/DDBJ databases">
        <title>A Necator americanus chromosomal reference genome.</title>
        <authorList>
            <person name="Ilik V."/>
            <person name="Petrzelkova K.J."/>
            <person name="Pardy F."/>
            <person name="Fuh T."/>
            <person name="Niatou-Singa F.S."/>
            <person name="Gouil Q."/>
            <person name="Baker L."/>
            <person name="Ritchie M.E."/>
            <person name="Jex A.R."/>
            <person name="Gazzola D."/>
            <person name="Li H."/>
            <person name="Toshio Fujiwara R."/>
            <person name="Zhan B."/>
            <person name="Aroian R.V."/>
            <person name="Pafco B."/>
            <person name="Schwarz E.M."/>
        </authorList>
    </citation>
    <scope>NUCLEOTIDE SEQUENCE [LARGE SCALE GENOMIC DNA]</scope>
    <source>
        <strain evidence="2 3">Aroian</strain>
        <tissue evidence="2">Whole animal</tissue>
    </source>
</reference>
<gene>
    <name evidence="2" type="primary">Necator_chrI.g3126</name>
    <name evidence="2" type="ORF">RB195_006997</name>
</gene>
<sequence>MSEKQPSTGVSSLDHGADDVDRNWIQDVEHEETIAPEAVNEEEVEEFIEVDGIVDEHDMEQSVLLRGNEIIVPTTLRNGVEIFYAHVPTLGSEHNLNLPDLLSRVITFTNGSKMYLCFSKRCRKQIAFDGHIYNIDGFVKPANWNFWRCVNPSCRGAIRTSPNITELRVRECHSTTCTPDDAQIRLRITIYDLRLMAEFTDVPLDALYHAYLDKVATEHVDIVNFFPPFEVLKSNLEDHRGNLIYRKRFALEARESDTHAMSYDAYGSTMAKYKKTKPFPPSLCMSCSAEFRSTPEVPSQDQLLEHMFFDHNRKSAIISRFTFEDPGLFEQWVRELQYHSKHRLKKMGIQDEHMYYLCINDDRHFKSNHGRSSLVDMHCTAFVRVHDWRLIIRREISEVVVDYCLDHFYHGDLADLEASKSGIDVFTPEVFMRDLAARRERTQQLIQDTGLQRIKRRAHPPSLTLNSSTKPKRMDATQIETSTHSNYPDGFGEQLQGRNYRSVEWMEKNESVFGSSKAQQRQKAVQQIVEGTSSTVANAYNYSKESYVSPYITKRENFANTEIYNSVLQFEMSCDMLKERMQYTRSIKAANHYLGRLTRILDDVMADPECAPSSANGCNVVDGNASCSSETNVPCTSSPPTTTEIRHHTRKSLFSPLKREAKIETKGDESLPLRQKVLVRKGENGQLVVVRRTILGKVRKMVRDEQCSSVSEEPIAEEAQSTPSGEAENPSPSNTTLEPCVTDPSTGDGPPIGDLLRDALYNSRTPRYARTLLQGVRRMAYQNLTEQNTPCADEEAGRFIRRISDHSTLRGKIDEQATARRTRGRPRKYP</sequence>
<keyword evidence="3" id="KW-1185">Reference proteome</keyword>
<accession>A0ABR1BV66</accession>
<feature type="compositionally biased region" description="Polar residues" evidence="1">
    <location>
        <begin position="1"/>
        <end position="11"/>
    </location>
</feature>
<protein>
    <recommendedName>
        <fullName evidence="4">FLYWCH zinc finger domain protein</fullName>
    </recommendedName>
</protein>
<feature type="region of interest" description="Disordered" evidence="1">
    <location>
        <begin position="807"/>
        <end position="830"/>
    </location>
</feature>
<feature type="compositionally biased region" description="Basic residues" evidence="1">
    <location>
        <begin position="820"/>
        <end position="830"/>
    </location>
</feature>
<feature type="compositionally biased region" description="Polar residues" evidence="1">
    <location>
        <begin position="629"/>
        <end position="643"/>
    </location>
</feature>
<dbReference type="EMBL" id="JAVFWL010000001">
    <property type="protein sequence ID" value="KAK6730269.1"/>
    <property type="molecule type" value="Genomic_DNA"/>
</dbReference>
<feature type="region of interest" description="Disordered" evidence="1">
    <location>
        <begin position="702"/>
        <end position="754"/>
    </location>
</feature>
<comment type="caution">
    <text evidence="2">The sequence shown here is derived from an EMBL/GenBank/DDBJ whole genome shotgun (WGS) entry which is preliminary data.</text>
</comment>
<evidence type="ECO:0000256" key="1">
    <source>
        <dbReference type="SAM" id="MobiDB-lite"/>
    </source>
</evidence>
<evidence type="ECO:0008006" key="4">
    <source>
        <dbReference type="Google" id="ProtNLM"/>
    </source>
</evidence>